<keyword evidence="4 5" id="KW-0472">Membrane</keyword>
<keyword evidence="3 5" id="KW-1133">Transmembrane helix</keyword>
<dbReference type="InterPro" id="IPR003810">
    <property type="entry name" value="Mntp/YtaF"/>
</dbReference>
<feature type="transmembrane region" description="Helical" evidence="5">
    <location>
        <begin position="133"/>
        <end position="154"/>
    </location>
</feature>
<feature type="transmembrane region" description="Helical" evidence="5">
    <location>
        <begin position="32"/>
        <end position="52"/>
    </location>
</feature>
<dbReference type="RefSeq" id="WP_073288910.1">
    <property type="nucleotide sequence ID" value="NZ_FRCP01000014.1"/>
</dbReference>
<evidence type="ECO:0000313" key="7">
    <source>
        <dbReference type="Proteomes" id="UP000184038"/>
    </source>
</evidence>
<feature type="transmembrane region" description="Helical" evidence="5">
    <location>
        <begin position="103"/>
        <end position="127"/>
    </location>
</feature>
<dbReference type="PANTHER" id="PTHR35529:SF2">
    <property type="entry name" value="SPORULATION PROTEIN YTAF-RELATED"/>
    <property type="match status" value="1"/>
</dbReference>
<evidence type="ECO:0000256" key="4">
    <source>
        <dbReference type="ARBA" id="ARBA00023136"/>
    </source>
</evidence>
<evidence type="ECO:0000313" key="6">
    <source>
        <dbReference type="EMBL" id="SHM67755.1"/>
    </source>
</evidence>
<keyword evidence="2 5" id="KW-0812">Transmembrane</keyword>
<dbReference type="Pfam" id="PF02659">
    <property type="entry name" value="Mntp"/>
    <property type="match status" value="1"/>
</dbReference>
<feature type="transmembrane region" description="Helical" evidence="5">
    <location>
        <begin position="166"/>
        <end position="182"/>
    </location>
</feature>
<gene>
    <name evidence="6" type="ORF">SAMN02746066_02890</name>
</gene>
<dbReference type="EMBL" id="FRCP01000014">
    <property type="protein sequence ID" value="SHM67755.1"/>
    <property type="molecule type" value="Genomic_DNA"/>
</dbReference>
<evidence type="ECO:0000256" key="2">
    <source>
        <dbReference type="ARBA" id="ARBA00022692"/>
    </source>
</evidence>
<dbReference type="AlphaFoldDB" id="A0A1M7KQZ4"/>
<proteinExistence type="predicted"/>
<evidence type="ECO:0000256" key="3">
    <source>
        <dbReference type="ARBA" id="ARBA00022989"/>
    </source>
</evidence>
<accession>A0A1M7KQZ4</accession>
<feature type="transmembrane region" description="Helical" evidence="5">
    <location>
        <begin position="6"/>
        <end position="25"/>
    </location>
</feature>
<feature type="transmembrane region" description="Helical" evidence="5">
    <location>
        <begin position="64"/>
        <end position="82"/>
    </location>
</feature>
<keyword evidence="7" id="KW-1185">Reference proteome</keyword>
<evidence type="ECO:0000256" key="1">
    <source>
        <dbReference type="ARBA" id="ARBA00022475"/>
    </source>
</evidence>
<organism evidence="6 7">
    <name type="scientific">Anaerosporobacter mobilis DSM 15930</name>
    <dbReference type="NCBI Taxonomy" id="1120996"/>
    <lineage>
        <taxon>Bacteria</taxon>
        <taxon>Bacillati</taxon>
        <taxon>Bacillota</taxon>
        <taxon>Clostridia</taxon>
        <taxon>Lachnospirales</taxon>
        <taxon>Lachnospiraceae</taxon>
        <taxon>Anaerosporobacter</taxon>
    </lineage>
</organism>
<dbReference type="STRING" id="1120996.SAMN02746066_02890"/>
<sequence>MLLQIIVISISLSIDALGIGIAYPLRGVKIGALAKTMIGLISCGVMFVSILVGKQMTRYIPADVMMIIGTSILVLMGVIYIRNSLFSDEDASYDLDESKKIDLFEAVILGFALSADSISAGIAVVAIGMQSTFVPIVVGLTQVGFLTIGNLLIVKFSRIRKLNSKVCGVFSGALLILIAILRCL</sequence>
<keyword evidence="1" id="KW-1003">Cell membrane</keyword>
<evidence type="ECO:0000256" key="5">
    <source>
        <dbReference type="SAM" id="Phobius"/>
    </source>
</evidence>
<dbReference type="Proteomes" id="UP000184038">
    <property type="component" value="Unassembled WGS sequence"/>
</dbReference>
<reference evidence="6 7" key="1">
    <citation type="submission" date="2016-11" db="EMBL/GenBank/DDBJ databases">
        <authorList>
            <person name="Jaros S."/>
            <person name="Januszkiewicz K."/>
            <person name="Wedrychowicz H."/>
        </authorList>
    </citation>
    <scope>NUCLEOTIDE SEQUENCE [LARGE SCALE GENOMIC DNA]</scope>
    <source>
        <strain evidence="6 7">DSM 15930</strain>
    </source>
</reference>
<name>A0A1M7KQZ4_9FIRM</name>
<protein>
    <submittedName>
        <fullName evidence="6">Putative Mn2+ efflux pump MntP</fullName>
    </submittedName>
</protein>
<dbReference type="PANTHER" id="PTHR35529">
    <property type="entry name" value="MANGANESE EFFLUX PUMP MNTP-RELATED"/>
    <property type="match status" value="1"/>
</dbReference>